<sequence>MALGKPGWLEQLIRSVVASHRLNEASASYVAAKVLPPGRGRARRYLRGMLRESGLLFGTPTTDEQPGLGPEEQLFIAVLRVFTQLALDVAVLADAAPGPRPEQVLVLFAALSDRLDTADELHKRIEKAARSWPIPQKLWREVEEAMAERALSLAADPYYGLLLHNGAVYADAHLFGRVAIAYFSESRFPRTEVERRLLFAAEQKAKLVEVLVGLVSAERKPGFPTRRAILRQIDDLRLPEPLAEQTAAFARKAFDKPVSMKRLTQGVRSVDMKRFILEQTVLASLVDGRRSPREIEWTNALGAQLGFAPEQLRTTELEMAAFYAKHRRVVDVFSLAHGAEVMGEEWVDEFSVTMKKNYRALLKEVRETGELSRLLARAARGQKLTPAEKKAMREQLIDVAKAVPALAIFAAPGGVLLLIALAKVLPFDLLPSAFRDEPEEP</sequence>
<accession>A0A2W5SWU0</accession>
<gene>
    <name evidence="1" type="ORF">DI536_32820</name>
</gene>
<dbReference type="EMBL" id="QFQP01000047">
    <property type="protein sequence ID" value="PZR05223.1"/>
    <property type="molecule type" value="Genomic_DNA"/>
</dbReference>
<evidence type="ECO:0000313" key="2">
    <source>
        <dbReference type="Proteomes" id="UP000249061"/>
    </source>
</evidence>
<reference evidence="1 2" key="1">
    <citation type="submission" date="2017-08" db="EMBL/GenBank/DDBJ databases">
        <title>Infants hospitalized years apart are colonized by the same room-sourced microbial strains.</title>
        <authorList>
            <person name="Brooks B."/>
            <person name="Olm M.R."/>
            <person name="Firek B.A."/>
            <person name="Baker R."/>
            <person name="Thomas B.C."/>
            <person name="Morowitz M.J."/>
            <person name="Banfield J.F."/>
        </authorList>
    </citation>
    <scope>NUCLEOTIDE SEQUENCE [LARGE SCALE GENOMIC DNA]</scope>
    <source>
        <strain evidence="1">S2_003_000_R2_14</strain>
    </source>
</reference>
<dbReference type="SUPFAM" id="SSF158682">
    <property type="entry name" value="TerB-like"/>
    <property type="match status" value="1"/>
</dbReference>
<name>A0A2W5SWU0_9BACT</name>
<dbReference type="Proteomes" id="UP000249061">
    <property type="component" value="Unassembled WGS sequence"/>
</dbReference>
<evidence type="ECO:0000313" key="1">
    <source>
        <dbReference type="EMBL" id="PZR05223.1"/>
    </source>
</evidence>
<dbReference type="AlphaFoldDB" id="A0A2W5SWU0"/>
<proteinExistence type="predicted"/>
<dbReference type="InterPro" id="IPR029024">
    <property type="entry name" value="TerB-like"/>
</dbReference>
<protein>
    <submittedName>
        <fullName evidence="1">Uncharacterized protein</fullName>
    </submittedName>
</protein>
<comment type="caution">
    <text evidence="1">The sequence shown here is derived from an EMBL/GenBank/DDBJ whole genome shotgun (WGS) entry which is preliminary data.</text>
</comment>
<organism evidence="1 2">
    <name type="scientific">Archangium gephyra</name>
    <dbReference type="NCBI Taxonomy" id="48"/>
    <lineage>
        <taxon>Bacteria</taxon>
        <taxon>Pseudomonadati</taxon>
        <taxon>Myxococcota</taxon>
        <taxon>Myxococcia</taxon>
        <taxon>Myxococcales</taxon>
        <taxon>Cystobacterineae</taxon>
        <taxon>Archangiaceae</taxon>
        <taxon>Archangium</taxon>
    </lineage>
</organism>